<evidence type="ECO:0000256" key="9">
    <source>
        <dbReference type="SAM" id="MobiDB-lite"/>
    </source>
</evidence>
<dbReference type="Proteomes" id="UP001597151">
    <property type="component" value="Unassembled WGS sequence"/>
</dbReference>
<dbReference type="InterPro" id="IPR012772">
    <property type="entry name" value="Ectoine_EctA"/>
</dbReference>
<comment type="similarity">
    <text evidence="2 8">Belongs to the acetyltransferase family. EctA subfamily.</text>
</comment>
<evidence type="ECO:0000256" key="7">
    <source>
        <dbReference type="ARBA" id="ARBA00048924"/>
    </source>
</evidence>
<evidence type="ECO:0000259" key="10">
    <source>
        <dbReference type="PROSITE" id="PS51186"/>
    </source>
</evidence>
<comment type="function">
    <text evidence="8">Catalyzes the acetylation of L-2,4-diaminobutyrate (DABA) to gamma-N-acetyl-alpha,gamma-diaminobutyric acid (ADABA) with acetyl coenzyme A.</text>
</comment>
<evidence type="ECO:0000256" key="3">
    <source>
        <dbReference type="ARBA" id="ARBA00012355"/>
    </source>
</evidence>
<evidence type="ECO:0000256" key="8">
    <source>
        <dbReference type="RuleBase" id="RU365045"/>
    </source>
</evidence>
<evidence type="ECO:0000256" key="6">
    <source>
        <dbReference type="ARBA" id="ARBA00023315"/>
    </source>
</evidence>
<dbReference type="EC" id="2.3.1.178" evidence="3 8"/>
<dbReference type="PANTHER" id="PTHR43072">
    <property type="entry name" value="N-ACETYLTRANSFERASE"/>
    <property type="match status" value="1"/>
</dbReference>
<evidence type="ECO:0000313" key="11">
    <source>
        <dbReference type="EMBL" id="MFD1193701.1"/>
    </source>
</evidence>
<dbReference type="PANTHER" id="PTHR43072:SF23">
    <property type="entry name" value="UPF0039 PROTEIN C11D3.02C"/>
    <property type="match status" value="1"/>
</dbReference>
<proteinExistence type="inferred from homology"/>
<dbReference type="EMBL" id="JBHTKR010000001">
    <property type="protein sequence ID" value="MFD1193701.1"/>
    <property type="molecule type" value="Genomic_DNA"/>
</dbReference>
<gene>
    <name evidence="8 11" type="primary">ectA</name>
    <name evidence="11" type="ORF">ACFQ3C_03325</name>
</gene>
<dbReference type="Pfam" id="PF00583">
    <property type="entry name" value="Acetyltransf_1"/>
    <property type="match status" value="1"/>
</dbReference>
<keyword evidence="12" id="KW-1185">Reference proteome</keyword>
<dbReference type="PROSITE" id="PS51186">
    <property type="entry name" value="GNAT"/>
    <property type="match status" value="1"/>
</dbReference>
<dbReference type="GO" id="GO:0033816">
    <property type="term" value="F:diaminobutyrate acetyltransferase activity"/>
    <property type="evidence" value="ECO:0007669"/>
    <property type="project" value="UniProtKB-EC"/>
</dbReference>
<evidence type="ECO:0000313" key="12">
    <source>
        <dbReference type="Proteomes" id="UP001597151"/>
    </source>
</evidence>
<dbReference type="InterPro" id="IPR016181">
    <property type="entry name" value="Acyl_CoA_acyltransferase"/>
</dbReference>
<comment type="caution">
    <text evidence="11">The sequence shown here is derived from an EMBL/GenBank/DDBJ whole genome shotgun (WGS) entry which is preliminary data.</text>
</comment>
<comment type="catalytic activity">
    <reaction evidence="7 8">
        <text>L-2,4-diaminobutanoate + acetyl-CoA = (2S)-4-acetamido-2-aminobutanoate + CoA + H(+)</text>
        <dbReference type="Rhea" id="RHEA:16901"/>
        <dbReference type="ChEBI" id="CHEBI:15378"/>
        <dbReference type="ChEBI" id="CHEBI:57287"/>
        <dbReference type="ChEBI" id="CHEBI:57288"/>
        <dbReference type="ChEBI" id="CHEBI:58761"/>
        <dbReference type="ChEBI" id="CHEBI:58929"/>
        <dbReference type="EC" id="2.3.1.178"/>
    </reaction>
</comment>
<evidence type="ECO:0000256" key="5">
    <source>
        <dbReference type="ARBA" id="ARBA00022679"/>
    </source>
</evidence>
<dbReference type="NCBIfam" id="TIGR02406">
    <property type="entry name" value="ectoine_EctA"/>
    <property type="match status" value="1"/>
</dbReference>
<protein>
    <recommendedName>
        <fullName evidence="4 8">L-2,4-diaminobutyric acid acetyltransferase</fullName>
        <shortName evidence="8">DABA acetyltransferase</shortName>
        <ecNumber evidence="3 8">2.3.1.178</ecNumber>
    </recommendedName>
</protein>
<keyword evidence="5 8" id="KW-0808">Transferase</keyword>
<feature type="region of interest" description="Disordered" evidence="9">
    <location>
        <begin position="179"/>
        <end position="200"/>
    </location>
</feature>
<evidence type="ECO:0000256" key="2">
    <source>
        <dbReference type="ARBA" id="ARBA00010712"/>
    </source>
</evidence>
<reference evidence="12" key="1">
    <citation type="journal article" date="2019" name="Int. J. Syst. Evol. Microbiol.">
        <title>The Global Catalogue of Microorganisms (GCM) 10K type strain sequencing project: providing services to taxonomists for standard genome sequencing and annotation.</title>
        <authorList>
            <consortium name="The Broad Institute Genomics Platform"/>
            <consortium name="The Broad Institute Genome Sequencing Center for Infectious Disease"/>
            <person name="Wu L."/>
            <person name="Ma J."/>
        </authorList>
    </citation>
    <scope>NUCLEOTIDE SEQUENCE [LARGE SCALE GENOMIC DNA]</scope>
    <source>
        <strain evidence="12">CCUG 55328</strain>
    </source>
</reference>
<comment type="pathway">
    <text evidence="1 8">Amine and polyamine biosynthesis; ectoine biosynthesis; L-ectoine from L-aspartate 4-semialdehyde: step 2/3.</text>
</comment>
<feature type="domain" description="N-acetyltransferase" evidence="10">
    <location>
        <begin position="15"/>
        <end position="177"/>
    </location>
</feature>
<dbReference type="InterPro" id="IPR000182">
    <property type="entry name" value="GNAT_dom"/>
</dbReference>
<organism evidence="11 12">
    <name type="scientific">Seohaeicola saemankumensis</name>
    <dbReference type="NCBI Taxonomy" id="481181"/>
    <lineage>
        <taxon>Bacteria</taxon>
        <taxon>Pseudomonadati</taxon>
        <taxon>Pseudomonadota</taxon>
        <taxon>Alphaproteobacteria</taxon>
        <taxon>Rhodobacterales</taxon>
        <taxon>Roseobacteraceae</taxon>
        <taxon>Seohaeicola</taxon>
    </lineage>
</organism>
<dbReference type="SUPFAM" id="SSF55729">
    <property type="entry name" value="Acyl-CoA N-acyltransferases (Nat)"/>
    <property type="match status" value="1"/>
</dbReference>
<evidence type="ECO:0000256" key="4">
    <source>
        <dbReference type="ARBA" id="ARBA00017935"/>
    </source>
</evidence>
<dbReference type="RefSeq" id="WP_380789002.1">
    <property type="nucleotide sequence ID" value="NZ_JBHTKR010000001.1"/>
</dbReference>
<sequence>MSDTANPLKTRRPNVRLRKPTVADGSDVWALISACKPLDENSMYFNLIQCDHFADTCILAERDGQIVGWISGHIPPEKTDTLFVWQVAVSAEARGLGLAGRMLRALFDRPELADVSRIETTITRDNKPSWGLFRAFARKRGGILTHAPHFERGAHFDGAHATEYLVEIDFSEATKAAVQDAARAASDARQAQDSARQQAA</sequence>
<keyword evidence="6 8" id="KW-0012">Acyltransferase</keyword>
<evidence type="ECO:0000256" key="1">
    <source>
        <dbReference type="ARBA" id="ARBA00004978"/>
    </source>
</evidence>
<dbReference type="CDD" id="cd04301">
    <property type="entry name" value="NAT_SF"/>
    <property type="match status" value="1"/>
</dbReference>
<accession>A0ABW3TA15</accession>
<name>A0ABW3TA15_9RHOB</name>
<dbReference type="Gene3D" id="3.40.630.30">
    <property type="match status" value="1"/>
</dbReference>